<dbReference type="PANTHER" id="PTHR35936">
    <property type="entry name" value="MEMBRANE-BOUND LYTIC MUREIN TRANSGLYCOSYLASE F"/>
    <property type="match status" value="1"/>
</dbReference>
<organism evidence="4 5">
    <name type="scientific">Treponema saccharophilum DSM 2985</name>
    <dbReference type="NCBI Taxonomy" id="907348"/>
    <lineage>
        <taxon>Bacteria</taxon>
        <taxon>Pseudomonadati</taxon>
        <taxon>Spirochaetota</taxon>
        <taxon>Spirochaetia</taxon>
        <taxon>Spirochaetales</taxon>
        <taxon>Treponemataceae</taxon>
        <taxon>Treponema</taxon>
    </lineage>
</organism>
<dbReference type="PATRIC" id="fig|907348.3.peg.1924"/>
<evidence type="ECO:0000256" key="2">
    <source>
        <dbReference type="SAM" id="SignalP"/>
    </source>
</evidence>
<protein>
    <submittedName>
        <fullName evidence="4">Extracellular solute-binding protein family 3</fullName>
    </submittedName>
</protein>
<dbReference type="EMBL" id="AGRW01000050">
    <property type="protein sequence ID" value="EIC01383.1"/>
    <property type="molecule type" value="Genomic_DNA"/>
</dbReference>
<keyword evidence="1 2" id="KW-0732">Signal</keyword>
<reference evidence="4 5" key="1">
    <citation type="submission" date="2011-09" db="EMBL/GenBank/DDBJ databases">
        <title>The draft genome of Treponema saccharophilum DSM 2985.</title>
        <authorList>
            <consortium name="US DOE Joint Genome Institute (JGI-PGF)"/>
            <person name="Lucas S."/>
            <person name="Copeland A."/>
            <person name="Lapidus A."/>
            <person name="Glavina del Rio T."/>
            <person name="Dalin E."/>
            <person name="Tice H."/>
            <person name="Bruce D."/>
            <person name="Goodwin L."/>
            <person name="Pitluck S."/>
            <person name="Peters L."/>
            <person name="Kyrpides N."/>
            <person name="Mavromatis K."/>
            <person name="Ivanova N."/>
            <person name="Markowitz V."/>
            <person name="Cheng J.-F."/>
            <person name="Hugenholtz P."/>
            <person name="Woyke T."/>
            <person name="Wu D."/>
            <person name="Gronow S."/>
            <person name="Wellnitz S."/>
            <person name="Brambilla E."/>
            <person name="Klenk H.-P."/>
            <person name="Eisen J.A."/>
        </authorList>
    </citation>
    <scope>NUCLEOTIDE SEQUENCE [LARGE SCALE GENOMIC DNA]</scope>
    <source>
        <strain evidence="4 5">DSM 2985</strain>
    </source>
</reference>
<dbReference type="SUPFAM" id="SSF53850">
    <property type="entry name" value="Periplasmic binding protein-like II"/>
    <property type="match status" value="1"/>
</dbReference>
<dbReference type="Pfam" id="PF00497">
    <property type="entry name" value="SBP_bac_3"/>
    <property type="match status" value="2"/>
</dbReference>
<dbReference type="PANTHER" id="PTHR35936:SF18">
    <property type="entry name" value="L-CYSTINE-BINDING PROTEIN TCYJ"/>
    <property type="match status" value="1"/>
</dbReference>
<gene>
    <name evidence="4" type="ORF">TresaDRAFT_1275</name>
</gene>
<dbReference type="STRING" id="907348.TresaDRAFT_1275"/>
<feature type="domain" description="Solute-binding protein family 3/N-terminal" evidence="3">
    <location>
        <begin position="35"/>
        <end position="267"/>
    </location>
</feature>
<evidence type="ECO:0000259" key="3">
    <source>
        <dbReference type="SMART" id="SM00062"/>
    </source>
</evidence>
<name>H7ELX5_9SPIR</name>
<accession>H7ELX5</accession>
<dbReference type="AlphaFoldDB" id="H7ELX5"/>
<feature type="chain" id="PRO_5003609254" evidence="2">
    <location>
        <begin position="25"/>
        <end position="270"/>
    </location>
</feature>
<evidence type="ECO:0000256" key="1">
    <source>
        <dbReference type="ARBA" id="ARBA00022729"/>
    </source>
</evidence>
<dbReference type="RefSeq" id="WP_002705106.1">
    <property type="nucleotide sequence ID" value="NZ_AGRW01000050.1"/>
</dbReference>
<dbReference type="SMART" id="SM00062">
    <property type="entry name" value="PBPb"/>
    <property type="match status" value="1"/>
</dbReference>
<keyword evidence="5" id="KW-1185">Reference proteome</keyword>
<dbReference type="eggNOG" id="COG0834">
    <property type="taxonomic scope" value="Bacteria"/>
</dbReference>
<feature type="signal peptide" evidence="2">
    <location>
        <begin position="1"/>
        <end position="24"/>
    </location>
</feature>
<evidence type="ECO:0000313" key="5">
    <source>
        <dbReference type="Proteomes" id="UP000003571"/>
    </source>
</evidence>
<dbReference type="OrthoDB" id="8613538at2"/>
<dbReference type="InterPro" id="IPR001638">
    <property type="entry name" value="Solute-binding_3/MltF_N"/>
</dbReference>
<comment type="caution">
    <text evidence="4">The sequence shown here is derived from an EMBL/GenBank/DDBJ whole genome shotgun (WGS) entry which is preliminary data.</text>
</comment>
<evidence type="ECO:0000313" key="4">
    <source>
        <dbReference type="EMBL" id="EIC01383.1"/>
    </source>
</evidence>
<dbReference type="Proteomes" id="UP000003571">
    <property type="component" value="Unassembled WGS sequence"/>
</dbReference>
<sequence length="270" mass="30368">MKKNVVKVVLFFAALSLFAGNAFAAKKAKKQKSKTIVVGTGTNMKPKCFLDENGELAGYEIDIIREIDKLLPQYEIVFETYDFKNILLALSAGKIDVGAHQYEYNPERAKNYLFSDYGYNSYNKFIAVLAQRNDIRSWDDLAGKNLQVGIGSATLTEVQNYNNSVAKEKQINAIVTTNATYEQILAAMKNGTYDAFITTKADLDQRNKEFGSVYKIVDEEHPVAENSAYHIFNKKDAQLKADWDKALKTLIDNGTISRLSVKWLGADYTH</sequence>
<proteinExistence type="predicted"/>
<dbReference type="Gene3D" id="3.40.190.10">
    <property type="entry name" value="Periplasmic binding protein-like II"/>
    <property type="match status" value="2"/>
</dbReference>